<sequence length="280" mass="31590">MSSQPSSACPALMVLWSQTKDTGTIIFGLKRMNWVDKPLKWISTTNQLANIFTKALRWHLVLKFLDKTGLRPLSQTLAINLINDSEDDPEPTENDNPDSTQPEPVKSQELTDEQELRRAQKVHKAAISSTYTAYKTPELSNQLDKHGHVEAKSIVPLMTPRQAISPSTWQVAPRNQQTIPNLKHWQLLVSLAWVTLKPGRYHSFAQYGALKELDPFLLLAKRHIGESIMESIKSHRGAVYLGLVAWQSPNGFDVLGTVLYQLVERLNGEFELEASPLDFV</sequence>
<feature type="region of interest" description="Disordered" evidence="1">
    <location>
        <begin position="83"/>
        <end position="115"/>
    </location>
</feature>
<accession>A0A2N5S1D5</accession>
<keyword evidence="3" id="KW-1185">Reference proteome</keyword>
<dbReference type="EMBL" id="PGCJ01001259">
    <property type="protein sequence ID" value="PLW07061.1"/>
    <property type="molecule type" value="Genomic_DNA"/>
</dbReference>
<organism evidence="2 3">
    <name type="scientific">Puccinia coronata f. sp. avenae</name>
    <dbReference type="NCBI Taxonomy" id="200324"/>
    <lineage>
        <taxon>Eukaryota</taxon>
        <taxon>Fungi</taxon>
        <taxon>Dikarya</taxon>
        <taxon>Basidiomycota</taxon>
        <taxon>Pucciniomycotina</taxon>
        <taxon>Pucciniomycetes</taxon>
        <taxon>Pucciniales</taxon>
        <taxon>Pucciniaceae</taxon>
        <taxon>Puccinia</taxon>
    </lineage>
</organism>
<reference evidence="2 3" key="1">
    <citation type="submission" date="2017-11" db="EMBL/GenBank/DDBJ databases">
        <title>De novo assembly and phasing of dikaryotic genomes from two isolates of Puccinia coronata f. sp. avenae, the causal agent of oat crown rust.</title>
        <authorList>
            <person name="Miller M.E."/>
            <person name="Zhang Y."/>
            <person name="Omidvar V."/>
            <person name="Sperschneider J."/>
            <person name="Schwessinger B."/>
            <person name="Raley C."/>
            <person name="Palmer J.M."/>
            <person name="Garnica D."/>
            <person name="Upadhyaya N."/>
            <person name="Rathjen J."/>
            <person name="Taylor J.M."/>
            <person name="Park R.F."/>
            <person name="Dodds P.N."/>
            <person name="Hirsch C.D."/>
            <person name="Kianian S.F."/>
            <person name="Figueroa M."/>
        </authorList>
    </citation>
    <scope>NUCLEOTIDE SEQUENCE [LARGE SCALE GENOMIC DNA]</scope>
    <source>
        <strain evidence="2">12NC29</strain>
    </source>
</reference>
<evidence type="ECO:0000313" key="2">
    <source>
        <dbReference type="EMBL" id="PLW07061.1"/>
    </source>
</evidence>
<protein>
    <submittedName>
        <fullName evidence="2">Uncharacterized protein</fullName>
    </submittedName>
</protein>
<feature type="compositionally biased region" description="Acidic residues" evidence="1">
    <location>
        <begin position="84"/>
        <end position="96"/>
    </location>
</feature>
<evidence type="ECO:0000256" key="1">
    <source>
        <dbReference type="SAM" id="MobiDB-lite"/>
    </source>
</evidence>
<gene>
    <name evidence="2" type="ORF">PCANC_25378</name>
</gene>
<proteinExistence type="predicted"/>
<evidence type="ECO:0000313" key="3">
    <source>
        <dbReference type="Proteomes" id="UP000235388"/>
    </source>
</evidence>
<dbReference type="Proteomes" id="UP000235388">
    <property type="component" value="Unassembled WGS sequence"/>
</dbReference>
<dbReference type="AlphaFoldDB" id="A0A2N5S1D5"/>
<name>A0A2N5S1D5_9BASI</name>
<comment type="caution">
    <text evidence="2">The sequence shown here is derived from an EMBL/GenBank/DDBJ whole genome shotgun (WGS) entry which is preliminary data.</text>
</comment>